<protein>
    <recommendedName>
        <fullName evidence="3">Phage protein</fullName>
    </recommendedName>
</protein>
<evidence type="ECO:0000313" key="2">
    <source>
        <dbReference type="Proteomes" id="UP000233343"/>
    </source>
</evidence>
<name>A0A2N0ZB62_9BACI</name>
<dbReference type="RefSeq" id="WP_066196098.1">
    <property type="nucleotide sequence ID" value="NZ_JARMMB010000009.1"/>
</dbReference>
<accession>A0A2N0ZB62</accession>
<sequence length="61" mass="7482">MNTLQDQLKKWKKVNPLPIKENKLKSQKKPRPAQMSEREWKELMGIYKPTYKRHRGSFRQK</sequence>
<dbReference type="AlphaFoldDB" id="A0A2N0ZB62"/>
<reference evidence="1 2" key="1">
    <citation type="journal article" date="2010" name="Int. J. Syst. Evol. Microbiol.">
        <title>Bacillus horneckiae sp. nov., isolated from a spacecraft-assembly clean room.</title>
        <authorList>
            <person name="Vaishampayan P."/>
            <person name="Probst A."/>
            <person name="Krishnamurthi S."/>
            <person name="Ghosh S."/>
            <person name="Osman S."/>
            <person name="McDowall A."/>
            <person name="Ruckmani A."/>
            <person name="Mayilraj S."/>
            <person name="Venkateswaran K."/>
        </authorList>
    </citation>
    <scope>NUCLEOTIDE SEQUENCE [LARGE SCALE GENOMIC DNA]</scope>
    <source>
        <strain evidence="2">1PO1SC</strain>
    </source>
</reference>
<dbReference type="EMBL" id="PISD01000059">
    <property type="protein sequence ID" value="PKG26740.1"/>
    <property type="molecule type" value="Genomic_DNA"/>
</dbReference>
<proteinExistence type="predicted"/>
<dbReference type="Proteomes" id="UP000233343">
    <property type="component" value="Unassembled WGS sequence"/>
</dbReference>
<evidence type="ECO:0000313" key="1">
    <source>
        <dbReference type="EMBL" id="PKG26740.1"/>
    </source>
</evidence>
<comment type="caution">
    <text evidence="1">The sequence shown here is derived from an EMBL/GenBank/DDBJ whole genome shotgun (WGS) entry which is preliminary data.</text>
</comment>
<gene>
    <name evidence="1" type="ORF">CWS20_22430</name>
</gene>
<keyword evidence="2" id="KW-1185">Reference proteome</keyword>
<organism evidence="1 2">
    <name type="scientific">Cytobacillus horneckiae</name>
    <dbReference type="NCBI Taxonomy" id="549687"/>
    <lineage>
        <taxon>Bacteria</taxon>
        <taxon>Bacillati</taxon>
        <taxon>Bacillota</taxon>
        <taxon>Bacilli</taxon>
        <taxon>Bacillales</taxon>
        <taxon>Bacillaceae</taxon>
        <taxon>Cytobacillus</taxon>
    </lineage>
</organism>
<evidence type="ECO:0008006" key="3">
    <source>
        <dbReference type="Google" id="ProtNLM"/>
    </source>
</evidence>